<comment type="caution">
    <text evidence="3">The sequence shown here is derived from an EMBL/GenBank/DDBJ whole genome shotgun (WGS) entry which is preliminary data.</text>
</comment>
<evidence type="ECO:0000313" key="3">
    <source>
        <dbReference type="EMBL" id="RKH52271.1"/>
    </source>
</evidence>
<protein>
    <submittedName>
        <fullName evidence="3">Uncharacterized protein</fullName>
    </submittedName>
</protein>
<dbReference type="RefSeq" id="WP_120560578.1">
    <property type="nucleotide sequence ID" value="NZ_RAWK01000448.1"/>
</dbReference>
<keyword evidence="2" id="KW-0732">Signal</keyword>
<gene>
    <name evidence="3" type="ORF">D7W81_39985</name>
</gene>
<feature type="chain" id="PRO_5017331464" evidence="2">
    <location>
        <begin position="28"/>
        <end position="135"/>
    </location>
</feature>
<keyword evidence="4" id="KW-1185">Reference proteome</keyword>
<dbReference type="Proteomes" id="UP000267003">
    <property type="component" value="Unassembled WGS sequence"/>
</dbReference>
<sequence>MRRFLLFCAVASVLGFGPLSTANDAWAQGRARAPRTKAAKATKAKKGANKAPPRIETKSSTAVTDPVTGDASAAASSAPPQRGPSRIDFDDRLIQGQTNKSGAVYLYDRKELKTRSMLRERDSFRSETLATVYDQ</sequence>
<dbReference type="EMBL" id="RAWK01000448">
    <property type="protein sequence ID" value="RKH52271.1"/>
    <property type="molecule type" value="Genomic_DNA"/>
</dbReference>
<accession>A0A3A8PCH4</accession>
<dbReference type="AlphaFoldDB" id="A0A3A8PCH4"/>
<dbReference type="OrthoDB" id="5382534at2"/>
<feature type="region of interest" description="Disordered" evidence="1">
    <location>
        <begin position="28"/>
        <end position="93"/>
    </location>
</feature>
<feature type="signal peptide" evidence="2">
    <location>
        <begin position="1"/>
        <end position="27"/>
    </location>
</feature>
<name>A0A3A8PCH4_9BACT</name>
<reference evidence="4" key="1">
    <citation type="submission" date="2018-09" db="EMBL/GenBank/DDBJ databases">
        <authorList>
            <person name="Livingstone P.G."/>
            <person name="Whitworth D.E."/>
        </authorList>
    </citation>
    <scope>NUCLEOTIDE SEQUENCE [LARGE SCALE GENOMIC DNA]</scope>
    <source>
        <strain evidence="4">AB050A</strain>
    </source>
</reference>
<evidence type="ECO:0000313" key="4">
    <source>
        <dbReference type="Proteomes" id="UP000267003"/>
    </source>
</evidence>
<feature type="compositionally biased region" description="Basic residues" evidence="1">
    <location>
        <begin position="32"/>
        <end position="48"/>
    </location>
</feature>
<evidence type="ECO:0000256" key="1">
    <source>
        <dbReference type="SAM" id="MobiDB-lite"/>
    </source>
</evidence>
<proteinExistence type="predicted"/>
<evidence type="ECO:0000256" key="2">
    <source>
        <dbReference type="SAM" id="SignalP"/>
    </source>
</evidence>
<organism evidence="3 4">
    <name type="scientific">Corallococcus aberystwythensis</name>
    <dbReference type="NCBI Taxonomy" id="2316722"/>
    <lineage>
        <taxon>Bacteria</taxon>
        <taxon>Pseudomonadati</taxon>
        <taxon>Myxococcota</taxon>
        <taxon>Myxococcia</taxon>
        <taxon>Myxococcales</taxon>
        <taxon>Cystobacterineae</taxon>
        <taxon>Myxococcaceae</taxon>
        <taxon>Corallococcus</taxon>
    </lineage>
</organism>